<dbReference type="PANTHER" id="PTHR38040">
    <property type="entry name" value="UBIQUINONE BIOSYNTHESIS ACCESSORY FACTOR UBIK"/>
    <property type="match status" value="1"/>
</dbReference>
<keyword evidence="1" id="KW-0963">Cytoplasm</keyword>
<sequence>MSAQDRFERLAKQLSDRLQGASQAPGDIQRNVQGVLRGAMERMEIVSREDFDIMMDVLTRTRERVEALEEQVAALENTLHTAQAVQPRAGQDDDTAPMEDDVDGSAHGEKP</sequence>
<dbReference type="PANTHER" id="PTHR38040:SF1">
    <property type="entry name" value="UBIQUINONE BIOSYNTHESIS ACCESSORY FACTOR UBIK"/>
    <property type="match status" value="1"/>
</dbReference>
<dbReference type="Proteomes" id="UP000646745">
    <property type="component" value="Unassembled WGS sequence"/>
</dbReference>
<comment type="caution">
    <text evidence="3">The sequence shown here is derived from an EMBL/GenBank/DDBJ whole genome shotgun (WGS) entry which is preliminary data.</text>
</comment>
<dbReference type="HAMAP" id="MF_02216">
    <property type="entry name" value="UbiK"/>
    <property type="match status" value="1"/>
</dbReference>
<dbReference type="InterPro" id="IPR007475">
    <property type="entry name" value="UbiK"/>
</dbReference>
<proteinExistence type="inferred from homology"/>
<keyword evidence="1" id="KW-0831">Ubiquinone biosynthesis</keyword>
<evidence type="ECO:0000313" key="3">
    <source>
        <dbReference type="EMBL" id="GHB12578.1"/>
    </source>
</evidence>
<keyword evidence="4" id="KW-1185">Reference proteome</keyword>
<comment type="pathway">
    <text evidence="1">Cofactor biosynthesis; ubiquinone biosynthesis.</text>
</comment>
<dbReference type="EMBL" id="BMZI01000002">
    <property type="protein sequence ID" value="GHB12578.1"/>
    <property type="molecule type" value="Genomic_DNA"/>
</dbReference>
<gene>
    <name evidence="1" type="primary">ubiK</name>
    <name evidence="3" type="ORF">GCM10009038_08080</name>
</gene>
<dbReference type="RefSeq" id="WP_189443326.1">
    <property type="nucleotide sequence ID" value="NZ_BMZI01000002.1"/>
</dbReference>
<evidence type="ECO:0000313" key="4">
    <source>
        <dbReference type="Proteomes" id="UP000646745"/>
    </source>
</evidence>
<protein>
    <recommendedName>
        <fullName evidence="1">Ubiquinone biosynthesis accessory factor UbiK</fullName>
    </recommendedName>
</protein>
<comment type="similarity">
    <text evidence="1">Belongs to the UbiK family.</text>
</comment>
<comment type="function">
    <text evidence="1">Required for efficient ubiquinone (coenzyme Q) biosynthesis. UbiK is probably an accessory factor of Ubi enzymes and facilitates ubiquinone biosynthesis by acting as an assembly factor, a targeting factor, or both.</text>
</comment>
<evidence type="ECO:0000256" key="1">
    <source>
        <dbReference type="HAMAP-Rule" id="MF_02216"/>
    </source>
</evidence>
<feature type="region of interest" description="Disordered" evidence="2">
    <location>
        <begin position="80"/>
        <end position="111"/>
    </location>
</feature>
<feature type="compositionally biased region" description="Acidic residues" evidence="2">
    <location>
        <begin position="92"/>
        <end position="103"/>
    </location>
</feature>
<reference evidence="4" key="1">
    <citation type="journal article" date="2019" name="Int. J. Syst. Evol. Microbiol.">
        <title>The Global Catalogue of Microorganisms (GCM) 10K type strain sequencing project: providing services to taxonomists for standard genome sequencing and annotation.</title>
        <authorList>
            <consortium name="The Broad Institute Genomics Platform"/>
            <consortium name="The Broad Institute Genome Sequencing Center for Infectious Disease"/>
            <person name="Wu L."/>
            <person name="Ma J."/>
        </authorList>
    </citation>
    <scope>NUCLEOTIDE SEQUENCE [LARGE SCALE GENOMIC DNA]</scope>
    <source>
        <strain evidence="4">KCTC 32998</strain>
    </source>
</reference>
<organism evidence="3 4">
    <name type="scientific">Salinicola rhizosphaerae</name>
    <dbReference type="NCBI Taxonomy" id="1443141"/>
    <lineage>
        <taxon>Bacteria</taxon>
        <taxon>Pseudomonadati</taxon>
        <taxon>Pseudomonadota</taxon>
        <taxon>Gammaproteobacteria</taxon>
        <taxon>Oceanospirillales</taxon>
        <taxon>Halomonadaceae</taxon>
        <taxon>Salinicola</taxon>
    </lineage>
</organism>
<evidence type="ECO:0000256" key="2">
    <source>
        <dbReference type="SAM" id="MobiDB-lite"/>
    </source>
</evidence>
<accession>A0ABQ3DR26</accession>
<name>A0ABQ3DR26_9GAMM</name>
<dbReference type="Pfam" id="PF04380">
    <property type="entry name" value="BMFP"/>
    <property type="match status" value="1"/>
</dbReference>
<comment type="subcellular location">
    <subcellularLocation>
        <location evidence="1">Cytoplasm</location>
    </subcellularLocation>
</comment>